<keyword evidence="1" id="KW-0067">ATP-binding</keyword>
<reference evidence="3 4" key="1">
    <citation type="submission" date="2019-06" db="EMBL/GenBank/DDBJ databases">
        <title>Sorghum-associated microbial communities from plants grown in Nebraska, USA.</title>
        <authorList>
            <person name="Schachtman D."/>
        </authorList>
    </citation>
    <scope>NUCLEOTIDE SEQUENCE [LARGE SCALE GENOMIC DNA]</scope>
    <source>
        <strain evidence="3 4">2482</strain>
    </source>
</reference>
<protein>
    <submittedName>
        <fullName evidence="3">YheC/D-like protein</fullName>
    </submittedName>
</protein>
<dbReference type="SUPFAM" id="SSF56059">
    <property type="entry name" value="Glutathione synthetase ATP-binding domain-like"/>
    <property type="match status" value="1"/>
</dbReference>
<feature type="domain" description="ATP-grasp" evidence="2">
    <location>
        <begin position="122"/>
        <end position="344"/>
    </location>
</feature>
<gene>
    <name evidence="3" type="ORF">FB550_11422</name>
</gene>
<dbReference type="InterPro" id="IPR011761">
    <property type="entry name" value="ATP-grasp"/>
</dbReference>
<comment type="caution">
    <text evidence="3">The sequence shown here is derived from an EMBL/GenBank/DDBJ whole genome shotgun (WGS) entry which is preliminary data.</text>
</comment>
<keyword evidence="4" id="KW-1185">Reference proteome</keyword>
<evidence type="ECO:0000313" key="4">
    <source>
        <dbReference type="Proteomes" id="UP000319671"/>
    </source>
</evidence>
<accession>A0A561CQT3</accession>
<proteinExistence type="predicted"/>
<dbReference type="InterPro" id="IPR026838">
    <property type="entry name" value="YheC/D"/>
</dbReference>
<dbReference type="PROSITE" id="PS50975">
    <property type="entry name" value="ATP_GRASP"/>
    <property type="match status" value="1"/>
</dbReference>
<keyword evidence="1" id="KW-0547">Nucleotide-binding</keyword>
<evidence type="ECO:0000259" key="2">
    <source>
        <dbReference type="PROSITE" id="PS50975"/>
    </source>
</evidence>
<evidence type="ECO:0000313" key="3">
    <source>
        <dbReference type="EMBL" id="TWD93585.1"/>
    </source>
</evidence>
<dbReference type="Pfam" id="PF14398">
    <property type="entry name" value="ATPgrasp_YheCD"/>
    <property type="match status" value="1"/>
</dbReference>
<dbReference type="Proteomes" id="UP000319671">
    <property type="component" value="Unassembled WGS sequence"/>
</dbReference>
<dbReference type="AlphaFoldDB" id="A0A561CQT3"/>
<sequence>MKSNSTPLIGILTASKSDGTIAGNGPLFIEIQKKLISLNGISFVFIPEEVETNYINGYSYSPEENCWKKGSFPLPDLVYNRIPFRSSEKDEKSQWLFAYLQEKKIPFFNPCFIDKYKLFQLLKKDSILRDYLPETILVQEQYELLDFLKKFGGIYLKPTQSSKGKGIVRLRLNGPSEIQLKGINKQDSYPSFTHFWEKWAEELFKKQYLAQEEILSAEYEGKRFDFRILAHGNQDDYTLTGVGIRLSQEQEITTHIPTGGRLLPYHLFQSNEHDEFFQTIVSNIGKSLSSQFGYFGEFTIDAGLSKTGRYYIYEVNSKPMSFDETDIEERKIENLCRLFLQLIDESS</sequence>
<dbReference type="GO" id="GO:0005524">
    <property type="term" value="F:ATP binding"/>
    <property type="evidence" value="ECO:0007669"/>
    <property type="project" value="UniProtKB-UniRule"/>
</dbReference>
<dbReference type="EMBL" id="VIVN01000014">
    <property type="protein sequence ID" value="TWD93585.1"/>
    <property type="molecule type" value="Genomic_DNA"/>
</dbReference>
<dbReference type="GO" id="GO:0046872">
    <property type="term" value="F:metal ion binding"/>
    <property type="evidence" value="ECO:0007669"/>
    <property type="project" value="InterPro"/>
</dbReference>
<name>A0A561CQT3_9BACI</name>
<dbReference type="RefSeq" id="WP_144567399.1">
    <property type="nucleotide sequence ID" value="NZ_VIVN01000014.1"/>
</dbReference>
<organism evidence="3 4">
    <name type="scientific">Neobacillus bataviensis</name>
    <dbReference type="NCBI Taxonomy" id="220685"/>
    <lineage>
        <taxon>Bacteria</taxon>
        <taxon>Bacillati</taxon>
        <taxon>Bacillota</taxon>
        <taxon>Bacilli</taxon>
        <taxon>Bacillales</taxon>
        <taxon>Bacillaceae</taxon>
        <taxon>Neobacillus</taxon>
    </lineage>
</organism>
<evidence type="ECO:0000256" key="1">
    <source>
        <dbReference type="PROSITE-ProRule" id="PRU00409"/>
    </source>
</evidence>